<dbReference type="InterPro" id="IPR044053">
    <property type="entry name" value="AsaB-like"/>
</dbReference>
<evidence type="ECO:0000313" key="2">
    <source>
        <dbReference type="Proteomes" id="UP001366060"/>
    </source>
</evidence>
<name>A0ABU9HBK4_9GAMM</name>
<accession>A0ABU9HBK4</accession>
<gene>
    <name evidence="1" type="ORF">V6255_07750</name>
</gene>
<comment type="caution">
    <text evidence="1">The sequence shown here is derived from an EMBL/GenBank/DDBJ whole genome shotgun (WGS) entry which is preliminary data.</text>
</comment>
<evidence type="ECO:0000313" key="1">
    <source>
        <dbReference type="EMBL" id="MEL0659032.1"/>
    </source>
</evidence>
<reference evidence="1 2" key="1">
    <citation type="submission" date="2024-02" db="EMBL/GenBank/DDBJ databases">
        <title>Bacteria isolated from the canopy kelp, Nereocystis luetkeana.</title>
        <authorList>
            <person name="Pfister C.A."/>
            <person name="Younker I.T."/>
            <person name="Light S.H."/>
        </authorList>
    </citation>
    <scope>NUCLEOTIDE SEQUENCE [LARGE SCALE GENOMIC DNA]</scope>
    <source>
        <strain evidence="1 2">TI.2.07</strain>
    </source>
</reference>
<proteinExistence type="predicted"/>
<dbReference type="Proteomes" id="UP001366060">
    <property type="component" value="Unassembled WGS sequence"/>
</dbReference>
<dbReference type="RefSeq" id="WP_341627632.1">
    <property type="nucleotide sequence ID" value="NZ_JBAKBA010000014.1"/>
</dbReference>
<dbReference type="PANTHER" id="PTHR34598:SF3">
    <property type="entry name" value="OXIDOREDUCTASE AN1597"/>
    <property type="match status" value="1"/>
</dbReference>
<dbReference type="PANTHER" id="PTHR34598">
    <property type="entry name" value="BLL6449 PROTEIN"/>
    <property type="match status" value="1"/>
</dbReference>
<sequence>MSDYMTEKTKLHFIKAESTAVPVINYSGFDEQQEYSDDYIFQETEVIDARLANPEQTFSLDKEGFELASFTPNEVDFLTPEIVKSDYYPQVESLIKKQTGATDVFAFDHTVRRGIKNSNRHPAYHVHNDYTHETGPIRAQSVLDEAILKRFAGKRMIQINVWRSIAGVVEKDPLAFLDFSTLDSKDLVKAKISFNDMHSTEKHQGEIFALKKNNNQKWYYYPRMDGTEAILIKGFDSDPSYSRFAMHTAFPLLGQGDSGKPRQSIETRTYAFFDI</sequence>
<dbReference type="NCBIfam" id="NF041278">
    <property type="entry name" value="CmcJ_NvfI_EfuI"/>
    <property type="match status" value="1"/>
</dbReference>
<organism evidence="1 2">
    <name type="scientific">Psychromonas arctica</name>
    <dbReference type="NCBI Taxonomy" id="168275"/>
    <lineage>
        <taxon>Bacteria</taxon>
        <taxon>Pseudomonadati</taxon>
        <taxon>Pseudomonadota</taxon>
        <taxon>Gammaproteobacteria</taxon>
        <taxon>Alteromonadales</taxon>
        <taxon>Psychromonadaceae</taxon>
        <taxon>Psychromonas</taxon>
    </lineage>
</organism>
<protein>
    <submittedName>
        <fullName evidence="1">CmcJ/NvfI family oxidoreductase</fullName>
    </submittedName>
</protein>
<dbReference type="EMBL" id="JBAKBA010000014">
    <property type="protein sequence ID" value="MEL0659032.1"/>
    <property type="molecule type" value="Genomic_DNA"/>
</dbReference>
<keyword evidence="2" id="KW-1185">Reference proteome</keyword>